<dbReference type="AlphaFoldDB" id="A0A9P9WYA6"/>
<evidence type="ECO:0000313" key="4">
    <source>
        <dbReference type="EMBL" id="KAI1881479.1"/>
    </source>
</evidence>
<dbReference type="SUPFAM" id="SSF51735">
    <property type="entry name" value="NAD(P)-binding Rossmann-fold domains"/>
    <property type="match status" value="1"/>
</dbReference>
<comment type="similarity">
    <text evidence="2">Belongs to the NAD(P)-dependent epimerase/dehydratase family. Dihydroflavonol-4-reductase subfamily.</text>
</comment>
<dbReference type="InterPro" id="IPR036291">
    <property type="entry name" value="NAD(P)-bd_dom_sf"/>
</dbReference>
<dbReference type="PANTHER" id="PTHR10366">
    <property type="entry name" value="NAD DEPENDENT EPIMERASE/DEHYDRATASE"/>
    <property type="match status" value="1"/>
</dbReference>
<dbReference type="Pfam" id="PF01370">
    <property type="entry name" value="Epimerase"/>
    <property type="match status" value="1"/>
</dbReference>
<dbReference type="EMBL" id="JAFIMR010000001">
    <property type="protein sequence ID" value="KAI1881479.1"/>
    <property type="molecule type" value="Genomic_DNA"/>
</dbReference>
<sequence>MEPAAHPTDSNRLLITGVTGYIGFRTLLDALGRGYRVRSVVRKDRNIEELKSKRPEIAGSHKQGQLDFAVIPDFYDGTAWDKALNGITAIIHLASPLAKDCDDYDVGVIDPAISMVKTVLEAAVQKPAIKRVVITSSCVTLIPYEWNFNPDSERLYTTSDGNWNPTRPFKSAMDAYWASKGLARFATRKFVEEKKPHFDFVNLLPGVVIGPDERIPSNGKVDSLLEGTRAAVIAPVQDGSTNSAFPYVGVPVHVADVARAHVDAVDTLRIPGNSEYILSSDTPEGVVWDRDITEIAKKFFSKEVDDETLPLKGSLQSIKWRLDGQTTENVFGWRFRSFEDTMRELIAQYLQLRNNN</sequence>
<evidence type="ECO:0000256" key="2">
    <source>
        <dbReference type="ARBA" id="ARBA00023445"/>
    </source>
</evidence>
<organism evidence="4 5">
    <name type="scientific">Neoarthrinium moseri</name>
    <dbReference type="NCBI Taxonomy" id="1658444"/>
    <lineage>
        <taxon>Eukaryota</taxon>
        <taxon>Fungi</taxon>
        <taxon>Dikarya</taxon>
        <taxon>Ascomycota</taxon>
        <taxon>Pezizomycotina</taxon>
        <taxon>Sordariomycetes</taxon>
        <taxon>Xylariomycetidae</taxon>
        <taxon>Amphisphaeriales</taxon>
        <taxon>Apiosporaceae</taxon>
        <taxon>Neoarthrinium</taxon>
    </lineage>
</organism>
<feature type="domain" description="NAD-dependent epimerase/dehydratase" evidence="3">
    <location>
        <begin position="14"/>
        <end position="267"/>
    </location>
</feature>
<gene>
    <name evidence="4" type="ORF">JX265_000305</name>
</gene>
<dbReference type="InterPro" id="IPR050425">
    <property type="entry name" value="NAD(P)_dehydrat-like"/>
</dbReference>
<evidence type="ECO:0000313" key="5">
    <source>
        <dbReference type="Proteomes" id="UP000829685"/>
    </source>
</evidence>
<dbReference type="Proteomes" id="UP000829685">
    <property type="component" value="Unassembled WGS sequence"/>
</dbReference>
<proteinExistence type="inferred from homology"/>
<protein>
    <recommendedName>
        <fullName evidence="3">NAD-dependent epimerase/dehydratase domain-containing protein</fullName>
    </recommendedName>
</protein>
<keyword evidence="1" id="KW-0560">Oxidoreductase</keyword>
<dbReference type="PANTHER" id="PTHR10366:SF564">
    <property type="entry name" value="STEROL-4-ALPHA-CARBOXYLATE 3-DEHYDROGENASE, DECARBOXYLATING"/>
    <property type="match status" value="1"/>
</dbReference>
<dbReference type="InterPro" id="IPR001509">
    <property type="entry name" value="Epimerase_deHydtase"/>
</dbReference>
<reference evidence="4" key="1">
    <citation type="submission" date="2021-03" db="EMBL/GenBank/DDBJ databases">
        <title>Revisited historic fungal species revealed as producer of novel bioactive compounds through whole genome sequencing and comparative genomics.</title>
        <authorList>
            <person name="Vignolle G.A."/>
            <person name="Hochenegger N."/>
            <person name="Mach R.L."/>
            <person name="Mach-Aigner A.R."/>
            <person name="Javad Rahimi M."/>
            <person name="Salim K.A."/>
            <person name="Chan C.M."/>
            <person name="Lim L.B.L."/>
            <person name="Cai F."/>
            <person name="Druzhinina I.S."/>
            <person name="U'Ren J.M."/>
            <person name="Derntl C."/>
        </authorList>
    </citation>
    <scope>NUCLEOTIDE SEQUENCE</scope>
    <source>
        <strain evidence="4">TUCIM 5799</strain>
    </source>
</reference>
<accession>A0A9P9WYA6</accession>
<evidence type="ECO:0000256" key="1">
    <source>
        <dbReference type="ARBA" id="ARBA00023002"/>
    </source>
</evidence>
<dbReference type="GO" id="GO:0016616">
    <property type="term" value="F:oxidoreductase activity, acting on the CH-OH group of donors, NAD or NADP as acceptor"/>
    <property type="evidence" value="ECO:0007669"/>
    <property type="project" value="TreeGrafter"/>
</dbReference>
<keyword evidence="5" id="KW-1185">Reference proteome</keyword>
<comment type="caution">
    <text evidence="4">The sequence shown here is derived from an EMBL/GenBank/DDBJ whole genome shotgun (WGS) entry which is preliminary data.</text>
</comment>
<name>A0A9P9WYA6_9PEZI</name>
<evidence type="ECO:0000259" key="3">
    <source>
        <dbReference type="Pfam" id="PF01370"/>
    </source>
</evidence>
<dbReference type="Gene3D" id="3.40.50.720">
    <property type="entry name" value="NAD(P)-binding Rossmann-like Domain"/>
    <property type="match status" value="1"/>
</dbReference>